<name>A0ABZ0BBM0_9SPHN</name>
<dbReference type="InterPro" id="IPR019734">
    <property type="entry name" value="TPR_rpt"/>
</dbReference>
<dbReference type="Pfam" id="PF13469">
    <property type="entry name" value="Sulfotransfer_3"/>
    <property type="match status" value="1"/>
</dbReference>
<keyword evidence="1" id="KW-0808">Transferase</keyword>
<proteinExistence type="predicted"/>
<sequence length="626" mass="68015">MSGEARVDGVLRQALAQLRAGRLREAYAALEAAIGSGQDAPQLFALAGIVAARREDFVAAIPYLQRASEAMPHDPAMRANLARALIAAGRPAEAAEACATDMGDPRLMRLRAYALQQIGAPAAAADLYRAVLAAHRHDFESWNNLGNCLSALGDTAAAVAAFENGVAANPDAGPLYRNLSEALARSGLSERRVDVLRRAVARFPRDPSMLLELGLALADAGRADEAEQALRNVIAGAPGDPAAYVELAILLERHNDIAGLASLMAAADAAGVPADKLHYPKALMLMRRGDTGAALEHARASGDEIAAMRRCDVLARLHDRRGEWRQAFGFFLDRNRHIAAAHPRAAEQAASYRQEIEAIAGIGPPPEAAPPRVTGQAAGPVFLVGFPRSGTTLLDTMLMRHPGLAVFEEMPILDAAEAQLGDPPWRREPARQDLDRARAAYFQAARQSKPDLQNRIIIDKSPFNAARLPIIRRLFPDARVIFMQRHPYDAVLSAFMANFAWNRATANCLTIEDTATLYDAILRCWSRAVAMLDVTPHVVRYESLVGDPEPVLRRLLDHLCVDWVADVLDHRPAAHGRGMIATASYAQIQEALHGRSVGKWRRYAFAFEAAEEKLDPWVGALDYSTE</sequence>
<keyword evidence="2" id="KW-0802">TPR repeat</keyword>
<keyword evidence="4" id="KW-1185">Reference proteome</keyword>
<dbReference type="InterPro" id="IPR011990">
    <property type="entry name" value="TPR-like_helical_dom_sf"/>
</dbReference>
<evidence type="ECO:0000256" key="2">
    <source>
        <dbReference type="PROSITE-ProRule" id="PRU00339"/>
    </source>
</evidence>
<dbReference type="Pfam" id="PF13432">
    <property type="entry name" value="TPR_16"/>
    <property type="match status" value="1"/>
</dbReference>
<dbReference type="PROSITE" id="PS50005">
    <property type="entry name" value="TPR"/>
    <property type="match status" value="1"/>
</dbReference>
<evidence type="ECO:0000256" key="1">
    <source>
        <dbReference type="ARBA" id="ARBA00022679"/>
    </source>
</evidence>
<dbReference type="PANTHER" id="PTHR12788">
    <property type="entry name" value="PROTEIN-TYROSINE SULFOTRANSFERASE 2"/>
    <property type="match status" value="1"/>
</dbReference>
<gene>
    <name evidence="3" type="ORF">RPR59_05350</name>
</gene>
<dbReference type="SMART" id="SM00028">
    <property type="entry name" value="TPR"/>
    <property type="match status" value="5"/>
</dbReference>
<dbReference type="Gene3D" id="1.25.40.10">
    <property type="entry name" value="Tetratricopeptide repeat domain"/>
    <property type="match status" value="2"/>
</dbReference>
<evidence type="ECO:0000313" key="3">
    <source>
        <dbReference type="EMBL" id="WNO54678.1"/>
    </source>
</evidence>
<dbReference type="RefSeq" id="WP_313917438.1">
    <property type="nucleotide sequence ID" value="NZ_CP135076.1"/>
</dbReference>
<dbReference type="InterPro" id="IPR026634">
    <property type="entry name" value="TPST-like"/>
</dbReference>
<organism evidence="3 4">
    <name type="scientific">Stakelama saccharophila</name>
    <dbReference type="NCBI Taxonomy" id="3075605"/>
    <lineage>
        <taxon>Bacteria</taxon>
        <taxon>Pseudomonadati</taxon>
        <taxon>Pseudomonadota</taxon>
        <taxon>Alphaproteobacteria</taxon>
        <taxon>Sphingomonadales</taxon>
        <taxon>Sphingomonadaceae</taxon>
        <taxon>Stakelama</taxon>
    </lineage>
</organism>
<dbReference type="Proteomes" id="UP001302249">
    <property type="component" value="Chromosome"/>
</dbReference>
<dbReference type="Gene3D" id="3.40.50.300">
    <property type="entry name" value="P-loop containing nucleotide triphosphate hydrolases"/>
    <property type="match status" value="1"/>
</dbReference>
<accession>A0ABZ0BBM0</accession>
<feature type="repeat" description="TPR" evidence="2">
    <location>
        <begin position="139"/>
        <end position="172"/>
    </location>
</feature>
<dbReference type="SUPFAM" id="SSF52540">
    <property type="entry name" value="P-loop containing nucleoside triphosphate hydrolases"/>
    <property type="match status" value="1"/>
</dbReference>
<evidence type="ECO:0000313" key="4">
    <source>
        <dbReference type="Proteomes" id="UP001302249"/>
    </source>
</evidence>
<dbReference type="Pfam" id="PF14559">
    <property type="entry name" value="TPR_19"/>
    <property type="match status" value="2"/>
</dbReference>
<dbReference type="InterPro" id="IPR027417">
    <property type="entry name" value="P-loop_NTPase"/>
</dbReference>
<dbReference type="SUPFAM" id="SSF48452">
    <property type="entry name" value="TPR-like"/>
    <property type="match status" value="1"/>
</dbReference>
<protein>
    <submittedName>
        <fullName evidence="3">Sulfotransferase</fullName>
    </submittedName>
</protein>
<dbReference type="EMBL" id="CP135076">
    <property type="protein sequence ID" value="WNO54678.1"/>
    <property type="molecule type" value="Genomic_DNA"/>
</dbReference>
<dbReference type="PANTHER" id="PTHR12788:SF10">
    <property type="entry name" value="PROTEIN-TYROSINE SULFOTRANSFERASE"/>
    <property type="match status" value="1"/>
</dbReference>
<reference evidence="3 4" key="1">
    <citation type="submission" date="2023-09" db="EMBL/GenBank/DDBJ databases">
        <authorList>
            <person name="Rey-Velasco X."/>
        </authorList>
    </citation>
    <scope>NUCLEOTIDE SEQUENCE [LARGE SCALE GENOMIC DNA]</scope>
    <source>
        <strain evidence="3 4">W311</strain>
    </source>
</reference>